<dbReference type="GO" id="GO:0016874">
    <property type="term" value="F:ligase activity"/>
    <property type="evidence" value="ECO:0007669"/>
    <property type="project" value="UniProtKB-KW"/>
</dbReference>
<keyword evidence="1" id="KW-0436">Ligase</keyword>
<sequence>MALAVCLLFDRPTERVLRQLWQRLEARGVQTPATHTHGRHVPHLSMAVLRSWDLETVRAAVEALPDAGPATVRFDAVAAFRRGRMNLVPAVTSRLVARQERIVAALGASEDELHKHYVPGIWTPHVTVATRVPLEQTPLVIEAAYEIVPLTGVLTRRARGRGHRHGAPVEGRPLIARAGFPVVSG</sequence>
<name>A0ABW4VEA3_9MICO</name>
<accession>A0ABW4VEA3</accession>
<keyword evidence="2" id="KW-1185">Reference proteome</keyword>
<dbReference type="SUPFAM" id="SSF55144">
    <property type="entry name" value="LigT-like"/>
    <property type="match status" value="1"/>
</dbReference>
<dbReference type="Pfam" id="PF13563">
    <property type="entry name" value="2_5_RNA_ligase2"/>
    <property type="match status" value="1"/>
</dbReference>
<proteinExistence type="predicted"/>
<evidence type="ECO:0000313" key="2">
    <source>
        <dbReference type="Proteomes" id="UP001597338"/>
    </source>
</evidence>
<dbReference type="Gene3D" id="3.90.1140.10">
    <property type="entry name" value="Cyclic phosphodiesterase"/>
    <property type="match status" value="1"/>
</dbReference>
<dbReference type="InterPro" id="IPR009097">
    <property type="entry name" value="Cyclic_Pdiesterase"/>
</dbReference>
<dbReference type="EMBL" id="JBHUHF010000001">
    <property type="protein sequence ID" value="MFD2029056.1"/>
    <property type="molecule type" value="Genomic_DNA"/>
</dbReference>
<dbReference type="RefSeq" id="WP_377200711.1">
    <property type="nucleotide sequence ID" value="NZ_JBHUHF010000001.1"/>
</dbReference>
<protein>
    <submittedName>
        <fullName evidence="1">2'-5' RNA ligase family protein</fullName>
    </submittedName>
</protein>
<reference evidence="2" key="1">
    <citation type="journal article" date="2019" name="Int. J. Syst. Evol. Microbiol.">
        <title>The Global Catalogue of Microorganisms (GCM) 10K type strain sequencing project: providing services to taxonomists for standard genome sequencing and annotation.</title>
        <authorList>
            <consortium name="The Broad Institute Genomics Platform"/>
            <consortium name="The Broad Institute Genome Sequencing Center for Infectious Disease"/>
            <person name="Wu L."/>
            <person name="Ma J."/>
        </authorList>
    </citation>
    <scope>NUCLEOTIDE SEQUENCE [LARGE SCALE GENOMIC DNA]</scope>
    <source>
        <strain evidence="2">CCM 7043</strain>
    </source>
</reference>
<comment type="caution">
    <text evidence="1">The sequence shown here is derived from an EMBL/GenBank/DDBJ whole genome shotgun (WGS) entry which is preliminary data.</text>
</comment>
<gene>
    <name evidence="1" type="ORF">ACFSL2_26480</name>
</gene>
<organism evidence="1 2">
    <name type="scientific">Promicromonospora aerolata</name>
    <dbReference type="NCBI Taxonomy" id="195749"/>
    <lineage>
        <taxon>Bacteria</taxon>
        <taxon>Bacillati</taxon>
        <taxon>Actinomycetota</taxon>
        <taxon>Actinomycetes</taxon>
        <taxon>Micrococcales</taxon>
        <taxon>Promicromonosporaceae</taxon>
        <taxon>Promicromonospora</taxon>
    </lineage>
</organism>
<evidence type="ECO:0000313" key="1">
    <source>
        <dbReference type="EMBL" id="MFD2029056.1"/>
    </source>
</evidence>
<dbReference type="Proteomes" id="UP001597338">
    <property type="component" value="Unassembled WGS sequence"/>
</dbReference>